<keyword evidence="3" id="KW-1185">Reference proteome</keyword>
<dbReference type="eggNOG" id="ENOG5032ZT4">
    <property type="taxonomic scope" value="Bacteria"/>
</dbReference>
<dbReference type="EMBL" id="FQ670179">
    <property type="protein sequence ID" value="CBY83444.1"/>
    <property type="molecule type" value="Genomic_DNA"/>
</dbReference>
<gene>
    <name evidence="2" type="ordered locus">Hfelis_13600</name>
</gene>
<dbReference type="Proteomes" id="UP000007934">
    <property type="component" value="Chromosome"/>
</dbReference>
<organism evidence="2 3">
    <name type="scientific">Helicobacter felis (strain ATCC 49179 / CCUG 28539 / NCTC 12436 / CS1)</name>
    <dbReference type="NCBI Taxonomy" id="936155"/>
    <lineage>
        <taxon>Bacteria</taxon>
        <taxon>Pseudomonadati</taxon>
        <taxon>Campylobacterota</taxon>
        <taxon>Epsilonproteobacteria</taxon>
        <taxon>Campylobacterales</taxon>
        <taxon>Helicobacteraceae</taxon>
        <taxon>Helicobacter</taxon>
    </lineage>
</organism>
<dbReference type="STRING" id="936155.HFELIS_13600"/>
<evidence type="ECO:0008006" key="4">
    <source>
        <dbReference type="Google" id="ProtNLM"/>
    </source>
</evidence>
<dbReference type="GeneID" id="36133282"/>
<proteinExistence type="predicted"/>
<name>E7AA25_HELFC</name>
<dbReference type="RefSeq" id="WP_013469808.1">
    <property type="nucleotide sequence ID" value="NC_014810.2"/>
</dbReference>
<reference evidence="2 3" key="1">
    <citation type="journal article" date="2011" name="Genome Biol. Evol.">
        <title>Comparative whole genome sequence analysis of the carcinogenic bacterial model pathogen Helicobacter felis.</title>
        <authorList>
            <person name="Arnold I.C."/>
            <person name="Zigova Z."/>
            <person name="Holden M."/>
            <person name="Lawley T.D."/>
            <person name="Rad R."/>
            <person name="Dougan G."/>
            <person name="Falkow S."/>
            <person name="Bentley S.D."/>
            <person name="Muller A."/>
        </authorList>
    </citation>
    <scope>NUCLEOTIDE SEQUENCE [LARGE SCALE GENOMIC DNA]</scope>
    <source>
        <strain evidence="3">ATCC 49179 / CCUG 28539 / NCTC 12436 / CS1</strain>
    </source>
</reference>
<dbReference type="KEGG" id="hfe:HFELIS_13600"/>
<protein>
    <recommendedName>
        <fullName evidence="4">DUF2628 domain-containing protein</fullName>
    </recommendedName>
</protein>
<keyword evidence="1" id="KW-1133">Transmembrane helix</keyword>
<dbReference type="AlphaFoldDB" id="E7AA25"/>
<sequence>MPVFEIKEYGVAGKVVLRNEAGESKVCKVGFSWTTLFFGFFVPLFRKDWKWFGIFLAVGIIVGVMAGESSPGLAALSWIFQIVMAFIYNKIYINGLLSKGYAPLEEADRSVLNLNGWRFSEGN</sequence>
<evidence type="ECO:0000313" key="3">
    <source>
        <dbReference type="Proteomes" id="UP000007934"/>
    </source>
</evidence>
<accession>E7AA25</accession>
<evidence type="ECO:0000313" key="2">
    <source>
        <dbReference type="EMBL" id="CBY83444.1"/>
    </source>
</evidence>
<keyword evidence="1" id="KW-0472">Membrane</keyword>
<keyword evidence="1" id="KW-0812">Transmembrane</keyword>
<feature type="transmembrane region" description="Helical" evidence="1">
    <location>
        <begin position="49"/>
        <end position="66"/>
    </location>
</feature>
<dbReference type="OrthoDB" id="5233at2"/>
<feature type="transmembrane region" description="Helical" evidence="1">
    <location>
        <begin position="72"/>
        <end position="89"/>
    </location>
</feature>
<evidence type="ECO:0000256" key="1">
    <source>
        <dbReference type="SAM" id="Phobius"/>
    </source>
</evidence>
<dbReference type="HOGENOM" id="CLU_128682_1_0_7"/>